<evidence type="ECO:0000256" key="5">
    <source>
        <dbReference type="ARBA" id="ARBA00023136"/>
    </source>
</evidence>
<comment type="subcellular location">
    <subcellularLocation>
        <location evidence="1">Membrane</location>
    </subcellularLocation>
</comment>
<keyword evidence="8" id="KW-1185">Reference proteome</keyword>
<comment type="similarity">
    <text evidence="2">Belongs to the CD225/Dispanin family.</text>
</comment>
<accession>A0A8S3Z8K7</accession>
<feature type="transmembrane region" description="Helical" evidence="6">
    <location>
        <begin position="67"/>
        <end position="86"/>
    </location>
</feature>
<evidence type="ECO:0000256" key="6">
    <source>
        <dbReference type="SAM" id="Phobius"/>
    </source>
</evidence>
<comment type="caution">
    <text evidence="7">The sequence shown here is derived from an EMBL/GenBank/DDBJ whole genome shotgun (WGS) entry which is preliminary data.</text>
</comment>
<dbReference type="PANTHER" id="PTHR14948">
    <property type="entry name" value="NG5"/>
    <property type="match status" value="1"/>
</dbReference>
<dbReference type="OrthoDB" id="10038436at2759"/>
<keyword evidence="4 6" id="KW-1133">Transmembrane helix</keyword>
<dbReference type="InterPro" id="IPR051423">
    <property type="entry name" value="CD225/Dispanin"/>
</dbReference>
<evidence type="ECO:0000313" key="7">
    <source>
        <dbReference type="EMBL" id="CAG5125743.1"/>
    </source>
</evidence>
<protein>
    <submittedName>
        <fullName evidence="7">Uncharacterized protein</fullName>
    </submittedName>
</protein>
<evidence type="ECO:0000313" key="8">
    <source>
        <dbReference type="Proteomes" id="UP000678393"/>
    </source>
</evidence>
<evidence type="ECO:0000256" key="2">
    <source>
        <dbReference type="ARBA" id="ARBA00006843"/>
    </source>
</evidence>
<evidence type="ECO:0000256" key="4">
    <source>
        <dbReference type="ARBA" id="ARBA00022989"/>
    </source>
</evidence>
<evidence type="ECO:0000256" key="3">
    <source>
        <dbReference type="ARBA" id="ARBA00022692"/>
    </source>
</evidence>
<gene>
    <name evidence="7" type="ORF">CUNI_LOCUS11301</name>
</gene>
<organism evidence="7 8">
    <name type="scientific">Candidula unifasciata</name>
    <dbReference type="NCBI Taxonomy" id="100452"/>
    <lineage>
        <taxon>Eukaryota</taxon>
        <taxon>Metazoa</taxon>
        <taxon>Spiralia</taxon>
        <taxon>Lophotrochozoa</taxon>
        <taxon>Mollusca</taxon>
        <taxon>Gastropoda</taxon>
        <taxon>Heterobranchia</taxon>
        <taxon>Euthyneura</taxon>
        <taxon>Panpulmonata</taxon>
        <taxon>Eupulmonata</taxon>
        <taxon>Stylommatophora</taxon>
        <taxon>Helicina</taxon>
        <taxon>Helicoidea</taxon>
        <taxon>Geomitridae</taxon>
        <taxon>Candidula</taxon>
    </lineage>
</organism>
<evidence type="ECO:0000256" key="1">
    <source>
        <dbReference type="ARBA" id="ARBA00004370"/>
    </source>
</evidence>
<keyword evidence="5 6" id="KW-0472">Membrane</keyword>
<dbReference type="AlphaFoldDB" id="A0A8S3Z8K7"/>
<dbReference type="InterPro" id="IPR007593">
    <property type="entry name" value="CD225/Dispanin_fam"/>
</dbReference>
<dbReference type="Pfam" id="PF04505">
    <property type="entry name" value="CD225"/>
    <property type="match status" value="1"/>
</dbReference>
<reference evidence="7" key="1">
    <citation type="submission" date="2021-04" db="EMBL/GenBank/DDBJ databases">
        <authorList>
            <consortium name="Molecular Ecology Group"/>
        </authorList>
    </citation>
    <scope>NUCLEOTIDE SEQUENCE</scope>
</reference>
<dbReference type="GO" id="GO:0016020">
    <property type="term" value="C:membrane"/>
    <property type="evidence" value="ECO:0007669"/>
    <property type="project" value="UniProtKB-SubCell"/>
</dbReference>
<proteinExistence type="inferred from homology"/>
<dbReference type="EMBL" id="CAJHNH020002147">
    <property type="protein sequence ID" value="CAG5125743.1"/>
    <property type="molecule type" value="Genomic_DNA"/>
</dbReference>
<feature type="transmembrane region" description="Helical" evidence="6">
    <location>
        <begin position="112"/>
        <end position="136"/>
    </location>
</feature>
<sequence>CVERFTLPPPPAPFLSTLSPRYIERLSPEFNTHLFPPPPSAPNPHTYLMEYTDNSFIQYRPSSHRTLACISAFLCFWPVGIASLVYSCRAQCAKSDGDFRKAGILGKYAKDLAIASIILGIVLLIILILVIVLMFLPMLRSG</sequence>
<feature type="non-terminal residue" evidence="7">
    <location>
        <position position="142"/>
    </location>
</feature>
<keyword evidence="3 6" id="KW-0812">Transmembrane</keyword>
<dbReference type="Proteomes" id="UP000678393">
    <property type="component" value="Unassembled WGS sequence"/>
</dbReference>
<dbReference type="PANTHER" id="PTHR14948:SF44">
    <property type="entry name" value="PROLINE-RICH TRANSMEMBRANE PROTEIN 1-LIKE"/>
    <property type="match status" value="1"/>
</dbReference>
<name>A0A8S3Z8K7_9EUPU</name>